<evidence type="ECO:0000259" key="23">
    <source>
        <dbReference type="PROSITE" id="PS51327"/>
    </source>
</evidence>
<evidence type="ECO:0000313" key="28">
    <source>
        <dbReference type="WBParaSite" id="BXY_0748900.1"/>
    </source>
</evidence>
<reference evidence="25" key="2">
    <citation type="submission" date="2020-08" db="EMBL/GenBank/DDBJ databases">
        <authorList>
            <person name="Kikuchi T."/>
        </authorList>
    </citation>
    <scope>NUCLEOTIDE SEQUENCE</scope>
    <source>
        <strain evidence="24">Ka4C1</strain>
    </source>
</reference>
<keyword evidence="13" id="KW-0943">RNA-mediated gene silencing</keyword>
<protein>
    <submittedName>
        <fullName evidence="24">(pine wood nematode) hypothetical protein</fullName>
    </submittedName>
</protein>
<dbReference type="CDD" id="cd00593">
    <property type="entry name" value="RIBOc"/>
    <property type="match status" value="2"/>
</dbReference>
<dbReference type="GO" id="GO:0005634">
    <property type="term" value="C:nucleus"/>
    <property type="evidence" value="ECO:0007669"/>
    <property type="project" value="TreeGrafter"/>
</dbReference>
<dbReference type="SMART" id="SM00487">
    <property type="entry name" value="DEXDc"/>
    <property type="match status" value="1"/>
</dbReference>
<dbReference type="InterPro" id="IPR036389">
    <property type="entry name" value="RNase_III_sf"/>
</dbReference>
<comment type="cofactor">
    <cofactor evidence="2">
        <name>Mg(2+)</name>
        <dbReference type="ChEBI" id="CHEBI:18420"/>
    </cofactor>
</comment>
<dbReference type="Pfam" id="PF20932">
    <property type="entry name" value="Dicer_dsRBD"/>
    <property type="match status" value="1"/>
</dbReference>
<dbReference type="InterPro" id="IPR005034">
    <property type="entry name" value="Dicer_dimerisation"/>
</dbReference>
<dbReference type="Pfam" id="PF03368">
    <property type="entry name" value="Dicer_dimer"/>
    <property type="match status" value="1"/>
</dbReference>
<dbReference type="InterPro" id="IPR006935">
    <property type="entry name" value="Helicase/UvrB_N"/>
</dbReference>
<dbReference type="FunFam" id="1.10.1520.10:FF:000005">
    <property type="entry name" value="Putative endoribonuclease dicer"/>
    <property type="match status" value="1"/>
</dbReference>
<evidence type="ECO:0000256" key="14">
    <source>
        <dbReference type="ARBA" id="ARBA00023211"/>
    </source>
</evidence>
<dbReference type="SUPFAM" id="SSF101690">
    <property type="entry name" value="PAZ domain"/>
    <property type="match status" value="1"/>
</dbReference>
<feature type="domain" description="Helicase C-terminal" evidence="22">
    <location>
        <begin position="371"/>
        <end position="546"/>
    </location>
</feature>
<evidence type="ECO:0000256" key="4">
    <source>
        <dbReference type="ARBA" id="ARBA00022723"/>
    </source>
</evidence>
<feature type="domain" description="Dicer dsRNA-binding fold" evidence="23">
    <location>
        <begin position="572"/>
        <end position="668"/>
    </location>
</feature>
<dbReference type="Gene3D" id="3.30.160.20">
    <property type="match status" value="1"/>
</dbReference>
<dbReference type="FunFam" id="1.10.1520.10:FF:000023">
    <property type="entry name" value="Endoribonuclease dcr-1"/>
    <property type="match status" value="1"/>
</dbReference>
<dbReference type="GO" id="GO:0005524">
    <property type="term" value="F:ATP binding"/>
    <property type="evidence" value="ECO:0007669"/>
    <property type="project" value="UniProtKB-KW"/>
</dbReference>
<evidence type="ECO:0000256" key="12">
    <source>
        <dbReference type="ARBA" id="ARBA00022884"/>
    </source>
</evidence>
<dbReference type="InterPro" id="IPR003100">
    <property type="entry name" value="PAZ_dom"/>
</dbReference>
<dbReference type="GO" id="GO:0004525">
    <property type="term" value="F:ribonuclease III activity"/>
    <property type="evidence" value="ECO:0007669"/>
    <property type="project" value="InterPro"/>
</dbReference>
<dbReference type="GO" id="GO:0003723">
    <property type="term" value="F:RNA binding"/>
    <property type="evidence" value="ECO:0007669"/>
    <property type="project" value="UniProtKB-UniRule"/>
</dbReference>
<dbReference type="GO" id="GO:0004386">
    <property type="term" value="F:helicase activity"/>
    <property type="evidence" value="ECO:0007669"/>
    <property type="project" value="UniProtKB-KW"/>
</dbReference>
<evidence type="ECO:0000256" key="17">
    <source>
        <dbReference type="SAM" id="MobiDB-lite"/>
    </source>
</evidence>
<dbReference type="Proteomes" id="UP000659654">
    <property type="component" value="Unassembled WGS sequence"/>
</dbReference>
<dbReference type="Pfam" id="PF04851">
    <property type="entry name" value="ResIII"/>
    <property type="match status" value="1"/>
</dbReference>
<dbReference type="SMART" id="SM00490">
    <property type="entry name" value="HELICc"/>
    <property type="match status" value="1"/>
</dbReference>
<evidence type="ECO:0000313" key="25">
    <source>
        <dbReference type="EMBL" id="CAG9116178.1"/>
    </source>
</evidence>
<dbReference type="InterPro" id="IPR014720">
    <property type="entry name" value="dsRBD_dom"/>
</dbReference>
<dbReference type="Gene3D" id="3.40.50.300">
    <property type="entry name" value="P-loop containing nucleotide triphosphate hydrolases"/>
    <property type="match status" value="2"/>
</dbReference>
<feature type="domain" description="RNase III" evidence="19">
    <location>
        <begin position="1320"/>
        <end position="1496"/>
    </location>
</feature>
<keyword evidence="11" id="KW-0460">Magnesium</keyword>
<evidence type="ECO:0000313" key="26">
    <source>
        <dbReference type="Proteomes" id="UP000095284"/>
    </source>
</evidence>
<evidence type="ECO:0000256" key="10">
    <source>
        <dbReference type="ARBA" id="ARBA00022840"/>
    </source>
</evidence>
<feature type="domain" description="DRBM" evidence="18">
    <location>
        <begin position="1736"/>
        <end position="1802"/>
    </location>
</feature>
<dbReference type="WBParaSite" id="BXY_0748900.1">
    <property type="protein sequence ID" value="BXY_0748900.1"/>
    <property type="gene ID" value="BXY_0748900"/>
</dbReference>
<evidence type="ECO:0000256" key="1">
    <source>
        <dbReference type="ARBA" id="ARBA00001936"/>
    </source>
</evidence>
<dbReference type="PROSITE" id="PS51192">
    <property type="entry name" value="HELICASE_ATP_BIND_1"/>
    <property type="match status" value="1"/>
</dbReference>
<dbReference type="OrthoDB" id="2392202at2759"/>
<dbReference type="Proteomes" id="UP000095284">
    <property type="component" value="Unplaced"/>
</dbReference>
<evidence type="ECO:0000256" key="7">
    <source>
        <dbReference type="ARBA" id="ARBA00022759"/>
    </source>
</evidence>
<dbReference type="PROSITE" id="PS50137">
    <property type="entry name" value="DS_RBD"/>
    <property type="match status" value="1"/>
</dbReference>
<dbReference type="PROSITE" id="PS51327">
    <property type="entry name" value="DICER_DSRBF"/>
    <property type="match status" value="1"/>
</dbReference>
<accession>A0A1I7S3A8</accession>
<keyword evidence="7" id="KW-0255">Endonuclease</keyword>
<evidence type="ECO:0000256" key="8">
    <source>
        <dbReference type="ARBA" id="ARBA00022801"/>
    </source>
</evidence>
<proteinExistence type="inferred from homology"/>
<dbReference type="GO" id="GO:0070578">
    <property type="term" value="C:RISC-loading complex"/>
    <property type="evidence" value="ECO:0007669"/>
    <property type="project" value="TreeGrafter"/>
</dbReference>
<dbReference type="GO" id="GO:0046872">
    <property type="term" value="F:metal ion binding"/>
    <property type="evidence" value="ECO:0007669"/>
    <property type="project" value="UniProtKB-KW"/>
</dbReference>
<dbReference type="Gene3D" id="1.10.1520.10">
    <property type="entry name" value="Ribonuclease III domain"/>
    <property type="match status" value="2"/>
</dbReference>
<dbReference type="GO" id="GO:0003677">
    <property type="term" value="F:DNA binding"/>
    <property type="evidence" value="ECO:0007669"/>
    <property type="project" value="InterPro"/>
</dbReference>
<dbReference type="SMART" id="SM00949">
    <property type="entry name" value="PAZ"/>
    <property type="match status" value="1"/>
</dbReference>
<dbReference type="Gene3D" id="3.30.160.380">
    <property type="entry name" value="Dicer dimerisation domain"/>
    <property type="match status" value="1"/>
</dbReference>
<evidence type="ECO:0000259" key="21">
    <source>
        <dbReference type="PROSITE" id="PS51192"/>
    </source>
</evidence>
<dbReference type="EMBL" id="CAJFDI010000004">
    <property type="protein sequence ID" value="CAD5226751.1"/>
    <property type="molecule type" value="Genomic_DNA"/>
</dbReference>
<dbReference type="GO" id="GO:0004530">
    <property type="term" value="F:deoxyribonuclease I activity"/>
    <property type="evidence" value="ECO:0007669"/>
    <property type="project" value="TreeGrafter"/>
</dbReference>
<evidence type="ECO:0000259" key="20">
    <source>
        <dbReference type="PROSITE" id="PS50821"/>
    </source>
</evidence>
<evidence type="ECO:0000313" key="27">
    <source>
        <dbReference type="Proteomes" id="UP000659654"/>
    </source>
</evidence>
<evidence type="ECO:0000256" key="9">
    <source>
        <dbReference type="ARBA" id="ARBA00022806"/>
    </source>
</evidence>
<dbReference type="PROSITE" id="PS00517">
    <property type="entry name" value="RNASE_3_1"/>
    <property type="match status" value="1"/>
</dbReference>
<reference evidence="28" key="1">
    <citation type="submission" date="2016-11" db="UniProtKB">
        <authorList>
            <consortium name="WormBaseParasite"/>
        </authorList>
    </citation>
    <scope>IDENTIFICATION</scope>
</reference>
<dbReference type="PROSITE" id="PS51194">
    <property type="entry name" value="HELICASE_CTER"/>
    <property type="match status" value="1"/>
</dbReference>
<dbReference type="SMART" id="SM00535">
    <property type="entry name" value="RIBOc"/>
    <property type="match status" value="2"/>
</dbReference>
<dbReference type="InterPro" id="IPR048512">
    <property type="entry name" value="Dicer_platform"/>
</dbReference>
<dbReference type="GO" id="GO:0006309">
    <property type="term" value="P:apoptotic DNA fragmentation"/>
    <property type="evidence" value="ECO:0007669"/>
    <property type="project" value="TreeGrafter"/>
</dbReference>
<keyword evidence="6" id="KW-0547">Nucleotide-binding</keyword>
<dbReference type="Pfam" id="PF02170">
    <property type="entry name" value="PAZ"/>
    <property type="match status" value="1"/>
</dbReference>
<feature type="domain" description="RNase III" evidence="19">
    <location>
        <begin position="1548"/>
        <end position="1711"/>
    </location>
</feature>
<dbReference type="InterPro" id="IPR036085">
    <property type="entry name" value="PAZ_dom_sf"/>
</dbReference>
<keyword evidence="12 16" id="KW-0694">RNA-binding</keyword>
<dbReference type="SUPFAM" id="SSF69065">
    <property type="entry name" value="RNase III domain-like"/>
    <property type="match status" value="2"/>
</dbReference>
<evidence type="ECO:0000256" key="3">
    <source>
        <dbReference type="ARBA" id="ARBA00022722"/>
    </source>
</evidence>
<name>A0A1I7S3A8_BURXY</name>
<dbReference type="Pfam" id="PF20931">
    <property type="entry name" value="Dicer_platform"/>
    <property type="match status" value="1"/>
</dbReference>
<dbReference type="InterPro" id="IPR000999">
    <property type="entry name" value="RNase_III_dom"/>
</dbReference>
<keyword evidence="5" id="KW-0677">Repeat</keyword>
<gene>
    <name evidence="24" type="ORF">BXYJ_LOCUS9296</name>
</gene>
<keyword evidence="10" id="KW-0067">ATP-binding</keyword>
<dbReference type="GO" id="GO:0005737">
    <property type="term" value="C:cytoplasm"/>
    <property type="evidence" value="ECO:0007669"/>
    <property type="project" value="TreeGrafter"/>
</dbReference>
<evidence type="ECO:0000313" key="24">
    <source>
        <dbReference type="EMBL" id="CAD5226751.1"/>
    </source>
</evidence>
<dbReference type="GO" id="GO:0031054">
    <property type="term" value="P:pre-miRNA processing"/>
    <property type="evidence" value="ECO:0007669"/>
    <property type="project" value="InterPro"/>
</dbReference>
<dbReference type="GO" id="GO:0030422">
    <property type="term" value="P:siRNA processing"/>
    <property type="evidence" value="ECO:0007669"/>
    <property type="project" value="InterPro"/>
</dbReference>
<dbReference type="Proteomes" id="UP000582659">
    <property type="component" value="Unassembled WGS sequence"/>
</dbReference>
<evidence type="ECO:0000259" key="19">
    <source>
        <dbReference type="PROSITE" id="PS50142"/>
    </source>
</evidence>
<keyword evidence="8" id="KW-0378">Hydrolase</keyword>
<dbReference type="SMR" id="A0A1I7S3A8"/>
<dbReference type="PANTHER" id="PTHR14950:SF37">
    <property type="entry name" value="ENDORIBONUCLEASE DICER"/>
    <property type="match status" value="1"/>
</dbReference>
<dbReference type="EMBL" id="CAJFCV020000004">
    <property type="protein sequence ID" value="CAG9116178.1"/>
    <property type="molecule type" value="Genomic_DNA"/>
</dbReference>
<keyword evidence="27" id="KW-1185">Reference proteome</keyword>
<dbReference type="InterPro" id="IPR001650">
    <property type="entry name" value="Helicase_C-like"/>
</dbReference>
<feature type="domain" description="PAZ" evidence="20">
    <location>
        <begin position="863"/>
        <end position="982"/>
    </location>
</feature>
<dbReference type="InterPro" id="IPR038248">
    <property type="entry name" value="Dicer_dimer_sf"/>
</dbReference>
<dbReference type="PROSITE" id="PS50142">
    <property type="entry name" value="RNASE_3_2"/>
    <property type="match status" value="2"/>
</dbReference>
<evidence type="ECO:0000256" key="6">
    <source>
        <dbReference type="ARBA" id="ARBA00022741"/>
    </source>
</evidence>
<evidence type="ECO:0000256" key="11">
    <source>
        <dbReference type="ARBA" id="ARBA00022842"/>
    </source>
</evidence>
<sequence>MARDVILADTAPKFEIKEDQKEREGFKPRDYQLELLEFAQDNNCIISLGTGFGKTYIAVLLIKAYASEFQIERNGRKKRAFFVVDNVILAQQQEEHLRCHLNMNVLLLHGNISKMQHYRQDLTIFEKDWSENEVFVITAQLLNELIDAAYVRMSDIALLILDECHHVIGERHPYREIMKSYNRVEGEKPRIMGLTASVIDGEIPLRKVENFINAVEGLLCSRLKTASDVGKLSKYGTRPREIIFCYKEQPVQLENVKAILEHALEASFNCWRYDEYSDIQNATKEAFNRTSDVLKQLGPFCCYNICQMYSKQFQNMLNLESFNDERKRFLCYAKTILMKCMWQLSKMKRFPKSEVDLLTVTTARVSRLIDVLHEFYEKQQESNDGSGKDNFAAIVFVQERHTAVLLTKALKFLAKSYSKYGYMKPEHVIGRQGTVLNNDDDVKMANKRQEAIIKRFRHGEVNILVSTSVLEEGIDLKSCNCVVRFAPPNSFKSYIQSRGRARAKKAMYAVICPESECRTIKERLDRYNEVENLLMSYWPPSESEIDSTMLMVDESEEYVVESTGARVTYSSAVSHINRYCSKLPSDIFTRLVPQLNIIPVEYGNRNLYKAELLLPINAPVKHAIRTERALPSAGLAKMAVALEAVKVLHKKGELTDHLYPAGKDVIVDKTALPEDLLSEVFAEHQNLSIIGHNIKSRRLHNRKSSSKMKGVLVSPEKQAYVYIIDIKLTDPIREEDNIKRRKIINPHEEDFAFGFLCTTELPPVTPFPVAMRQGMTRVSFIRTTQKKSFSVDTLRKIYDFHQHVFDDILRVVKSAVEFNPEESNIPLLVVPIIKQRNTDGNVTDCILNVELLEKEFNKQLGKPSLEERQKMTFEKEKYEDAVVSPWYRVNEHPSYYYVARLASESNPGSKFPDEKYPNFNEYYKLKYDIAIIHQDQPLLEVDRASERMNLIFPRHVSSRARKQAYDPTQQQVLVPELVHVHPLSANYWTMIIALPTIFYRLNQFLLIEELRERILEQAFRKPIIPYDQYNWDNHPLEYDCNSIHSMTQLKQRKEIMSTSSVPATELEEYTDETSQDDESGFDIGVWDPKDAKEYQPVDLILSANGNAGSVERINEEVTVSRKNIDLDGSDAEAEEYEIITDFKLNGIAPQNLDLFTPRSDIVEASDVFGWDSVGTVHGNGCLSIISEPKTGSSINMEKLNNDLLSVLSSPDPIIVQNENQSETGPEKKKAKVSDVVEETSKEDESLPRELYEKLPAVPVSLPQNFKALNPSRPHGLCVTDSDFDDYINGQWECKAPELSQNFVFEQDFLDQKPEGVPPALMLQAVTTASASDGVNLERLETIGDSFLKMAVTIYLFNEHADHHEGRLSFSRSKEVSNANLWLKGYSKGIHSIMETAKFDPNVSWLPPCYRCEAVFHANGWLKNDENTNNEETAWDDNETDQTFKEVDGVQTIDLKKITPGPDETFPYNPMTQQCINDKSVADAVEALIGAHLISLGPRAALQFMEWLGLKVLVEPPIPASPILRFGDSEEDPNASKREVVELYKCNQFEKVEKTINYTFANKAFLVQAFTHASYFKGRATGCYQRLEFLGDAVLDYMITRYLFEHPDKFAPGVLTDLRSALVNNTIFASLAVKYEFHKLFLNYSPSLAKKIESFVKSCGTNSIFNCPNFNDELFKVTEEEIEDGQEEEVEVPKALGDIFESLAGAVYLDCNRDLDVVWRVYYNLMAALIEQCCRDPPQSPIRELYEMKDVHASFSKLERIIEKNKVRCTVEVGDKLVFHGMGRGYKIAKATAAKRALVYLKKMKAQKEKK</sequence>
<evidence type="ECO:0000259" key="18">
    <source>
        <dbReference type="PROSITE" id="PS50137"/>
    </source>
</evidence>
<evidence type="ECO:0000256" key="16">
    <source>
        <dbReference type="PROSITE-ProRule" id="PRU00657"/>
    </source>
</evidence>
<dbReference type="SUPFAM" id="SSF54768">
    <property type="entry name" value="dsRNA-binding domain-like"/>
    <property type="match status" value="1"/>
</dbReference>
<dbReference type="Pfam" id="PF00636">
    <property type="entry name" value="Ribonuclease_3"/>
    <property type="match status" value="2"/>
</dbReference>
<evidence type="ECO:0000256" key="5">
    <source>
        <dbReference type="ARBA" id="ARBA00022737"/>
    </source>
</evidence>
<dbReference type="InterPro" id="IPR027417">
    <property type="entry name" value="P-loop_NTPase"/>
</dbReference>
<organism evidence="26 28">
    <name type="scientific">Bursaphelenchus xylophilus</name>
    <name type="common">Pinewood nematode worm</name>
    <name type="synonym">Aphelenchoides xylophilus</name>
    <dbReference type="NCBI Taxonomy" id="6326"/>
    <lineage>
        <taxon>Eukaryota</taxon>
        <taxon>Metazoa</taxon>
        <taxon>Ecdysozoa</taxon>
        <taxon>Nematoda</taxon>
        <taxon>Chromadorea</taxon>
        <taxon>Rhabditida</taxon>
        <taxon>Tylenchina</taxon>
        <taxon>Tylenchomorpha</taxon>
        <taxon>Aphelenchoidea</taxon>
        <taxon>Aphelenchoididae</taxon>
        <taxon>Bursaphelenchus</taxon>
    </lineage>
</organism>
<evidence type="ECO:0000256" key="15">
    <source>
        <dbReference type="ARBA" id="ARBA00035116"/>
    </source>
</evidence>
<dbReference type="eggNOG" id="KOG0701">
    <property type="taxonomic scope" value="Eukaryota"/>
</dbReference>
<feature type="domain" description="Helicase ATP-binding" evidence="21">
    <location>
        <begin position="35"/>
        <end position="216"/>
    </location>
</feature>
<dbReference type="PANTHER" id="PTHR14950">
    <property type="entry name" value="DICER-RELATED"/>
    <property type="match status" value="1"/>
</dbReference>
<keyword evidence="3" id="KW-0540">Nuclease</keyword>
<feature type="compositionally biased region" description="Basic and acidic residues" evidence="17">
    <location>
        <begin position="1224"/>
        <end position="1244"/>
    </location>
</feature>
<evidence type="ECO:0000259" key="22">
    <source>
        <dbReference type="PROSITE" id="PS51194"/>
    </source>
</evidence>
<evidence type="ECO:0000256" key="2">
    <source>
        <dbReference type="ARBA" id="ARBA00001946"/>
    </source>
</evidence>
<keyword evidence="9" id="KW-0347">Helicase</keyword>
<comment type="cofactor">
    <cofactor evidence="1">
        <name>Mn(2+)</name>
        <dbReference type="ChEBI" id="CHEBI:29035"/>
    </cofactor>
</comment>
<dbReference type="Pfam" id="PF00271">
    <property type="entry name" value="Helicase_C"/>
    <property type="match status" value="1"/>
</dbReference>
<feature type="region of interest" description="Disordered" evidence="17">
    <location>
        <begin position="1216"/>
        <end position="1244"/>
    </location>
</feature>
<evidence type="ECO:0000256" key="13">
    <source>
        <dbReference type="ARBA" id="ARBA00023158"/>
    </source>
</evidence>
<dbReference type="InterPro" id="IPR044441">
    <property type="entry name" value="DICER_DSRM"/>
</dbReference>
<dbReference type="SUPFAM" id="SSF52540">
    <property type="entry name" value="P-loop containing nucleoside triphosphate hydrolases"/>
    <property type="match status" value="1"/>
</dbReference>
<dbReference type="InterPro" id="IPR014001">
    <property type="entry name" value="Helicase_ATP-bd"/>
</dbReference>
<comment type="similarity">
    <text evidence="15 16">Belongs to the helicase family. Dicer subfamily.</text>
</comment>
<keyword evidence="4" id="KW-0479">Metal-binding</keyword>
<dbReference type="PROSITE" id="PS50821">
    <property type="entry name" value="PAZ"/>
    <property type="match status" value="1"/>
</dbReference>
<dbReference type="Gene3D" id="2.170.260.10">
    <property type="entry name" value="paz domain"/>
    <property type="match status" value="1"/>
</dbReference>
<keyword evidence="14" id="KW-0464">Manganese</keyword>